<dbReference type="SUPFAM" id="SSF53720">
    <property type="entry name" value="ALDH-like"/>
    <property type="match status" value="1"/>
</dbReference>
<accession>A0A918ZRN7</accession>
<protein>
    <submittedName>
        <fullName evidence="4">Dehydrogenase</fullName>
    </submittedName>
</protein>
<sequence>MRVGPYERHRELLQQAVRAVAAGECCTPFARAGRGGTDAGMRSTRTAEKVFGSLLGRAFELGQPGELGRVRTESSPYGVAMDIGYPRCDPAALVAAAGRAMAGWRAAGPYQRAGVAVEILRRLNTRSHELALAVHHTTGRSLAAAFRAAGPPAQDRALEVVARAFAESERVPADLHWESPRRRKEPLAMAGTCSLAPRGVSLLVGCPEHPTWNGWPGLFASLVTGNPVIVAPHPRSVLPLAITVRVARQVLAEAGHDPDLVTLAVAAPGEPLRQRLATDPAVRIVDFTGPARFADWLEQHARQAAVFAHRTGLNTVVLDSTDDYRGLLHGLALSLCLCNGTVRTTPQNILVPATGVATDEGRKTLRDLGADLGEAVDRLLGHPARVARLLGAIVDDEVRTGLTQAARYGAVVHASGALPHPDHPGADLRSPLVVRLGARDERVYAREWPGQVSFLVGTDSTPHSLEIFRRTVGRHGALFAAVHSTDPLVLAATEAAALDAGVHLVKNLADDLPADPSSAAPEPPGGGAHFVTGRFRVVRSRGRLATAVRPPVRDPEELVGA</sequence>
<reference evidence="4" key="2">
    <citation type="submission" date="2020-09" db="EMBL/GenBank/DDBJ databases">
        <authorList>
            <person name="Sun Q."/>
            <person name="Zhou Y."/>
        </authorList>
    </citation>
    <scope>NUCLEOTIDE SEQUENCE</scope>
    <source>
        <strain evidence="4">CGMCC 4.7403</strain>
    </source>
</reference>
<dbReference type="GO" id="GO:0009898">
    <property type="term" value="C:cytoplasmic side of plasma membrane"/>
    <property type="evidence" value="ECO:0007669"/>
    <property type="project" value="TreeGrafter"/>
</dbReference>
<dbReference type="EMBL" id="BNAT01000067">
    <property type="protein sequence ID" value="GHE67310.1"/>
    <property type="molecule type" value="Genomic_DNA"/>
</dbReference>
<keyword evidence="1" id="KW-0560">Oxidoreductase</keyword>
<proteinExistence type="predicted"/>
<organism evidence="4 5">
    <name type="scientific">Streptomyces capitiformicae</name>
    <dbReference type="NCBI Taxonomy" id="2014920"/>
    <lineage>
        <taxon>Bacteria</taxon>
        <taxon>Bacillati</taxon>
        <taxon>Actinomycetota</taxon>
        <taxon>Actinomycetes</taxon>
        <taxon>Kitasatosporales</taxon>
        <taxon>Streptomycetaceae</taxon>
        <taxon>Streptomyces</taxon>
    </lineage>
</organism>
<dbReference type="Gene3D" id="3.40.309.10">
    <property type="entry name" value="Aldehyde Dehydrogenase, Chain A, domain 2"/>
    <property type="match status" value="1"/>
</dbReference>
<dbReference type="GO" id="GO:0003842">
    <property type="term" value="F:L-glutamate gamma-semialdehyde dehydrogenase activity"/>
    <property type="evidence" value="ECO:0007669"/>
    <property type="project" value="TreeGrafter"/>
</dbReference>
<dbReference type="InterPro" id="IPR016163">
    <property type="entry name" value="Ald_DH_C"/>
</dbReference>
<dbReference type="Proteomes" id="UP000603227">
    <property type="component" value="Unassembled WGS sequence"/>
</dbReference>
<reference evidence="4" key="1">
    <citation type="journal article" date="2014" name="Int. J. Syst. Evol. Microbiol.">
        <title>Complete genome sequence of Corynebacterium casei LMG S-19264T (=DSM 44701T), isolated from a smear-ripened cheese.</title>
        <authorList>
            <consortium name="US DOE Joint Genome Institute (JGI-PGF)"/>
            <person name="Walter F."/>
            <person name="Albersmeier A."/>
            <person name="Kalinowski J."/>
            <person name="Ruckert C."/>
        </authorList>
    </citation>
    <scope>NUCLEOTIDE SEQUENCE</scope>
    <source>
        <strain evidence="4">CGMCC 4.7403</strain>
    </source>
</reference>
<dbReference type="Gene3D" id="3.40.605.10">
    <property type="entry name" value="Aldehyde Dehydrogenase, Chain A, domain 1"/>
    <property type="match status" value="1"/>
</dbReference>
<name>A0A918ZRN7_9ACTN</name>
<dbReference type="PANTHER" id="PTHR42862">
    <property type="entry name" value="DELTA-1-PYRROLINE-5-CARBOXYLATE DEHYDROGENASE 1, ISOFORM A-RELATED"/>
    <property type="match status" value="1"/>
</dbReference>
<dbReference type="InterPro" id="IPR050485">
    <property type="entry name" value="Proline_metab_enzyme"/>
</dbReference>
<evidence type="ECO:0000259" key="3">
    <source>
        <dbReference type="Pfam" id="PF00171"/>
    </source>
</evidence>
<evidence type="ECO:0000313" key="5">
    <source>
        <dbReference type="Proteomes" id="UP000603227"/>
    </source>
</evidence>
<comment type="caution">
    <text evidence="4">The sequence shown here is derived from an EMBL/GenBank/DDBJ whole genome shotgun (WGS) entry which is preliminary data.</text>
</comment>
<keyword evidence="5" id="KW-1185">Reference proteome</keyword>
<dbReference type="InterPro" id="IPR016161">
    <property type="entry name" value="Ald_DH/histidinol_DH"/>
</dbReference>
<gene>
    <name evidence="4" type="ORF">GCM10017771_91000</name>
</gene>
<feature type="domain" description="Aldehyde dehydrogenase" evidence="3">
    <location>
        <begin position="92"/>
        <end position="468"/>
    </location>
</feature>
<dbReference type="InterPro" id="IPR015590">
    <property type="entry name" value="Aldehyde_DH_dom"/>
</dbReference>
<evidence type="ECO:0000256" key="1">
    <source>
        <dbReference type="ARBA" id="ARBA00023002"/>
    </source>
</evidence>
<dbReference type="AlphaFoldDB" id="A0A918ZRN7"/>
<evidence type="ECO:0000313" key="4">
    <source>
        <dbReference type="EMBL" id="GHE67310.1"/>
    </source>
</evidence>
<keyword evidence="2" id="KW-0520">NAD</keyword>
<dbReference type="Pfam" id="PF00171">
    <property type="entry name" value="Aldedh"/>
    <property type="match status" value="1"/>
</dbReference>
<dbReference type="RefSeq" id="WP_229914481.1">
    <property type="nucleotide sequence ID" value="NZ_BNAT01000067.1"/>
</dbReference>
<evidence type="ECO:0000256" key="2">
    <source>
        <dbReference type="ARBA" id="ARBA00023027"/>
    </source>
</evidence>
<dbReference type="GO" id="GO:0010133">
    <property type="term" value="P:L-proline catabolic process to L-glutamate"/>
    <property type="evidence" value="ECO:0007669"/>
    <property type="project" value="TreeGrafter"/>
</dbReference>
<dbReference type="InterPro" id="IPR016162">
    <property type="entry name" value="Ald_DH_N"/>
</dbReference>
<dbReference type="PANTHER" id="PTHR42862:SF1">
    <property type="entry name" value="DELTA-1-PYRROLINE-5-CARBOXYLATE DEHYDROGENASE 2, ISOFORM A-RELATED"/>
    <property type="match status" value="1"/>
</dbReference>